<proteinExistence type="predicted"/>
<dbReference type="Proteomes" id="UP000661691">
    <property type="component" value="Unassembled WGS sequence"/>
</dbReference>
<dbReference type="Pfam" id="PF14045">
    <property type="entry name" value="YIEGIA"/>
    <property type="match status" value="1"/>
</dbReference>
<dbReference type="InterPro" id="IPR025918">
    <property type="entry name" value="YIEGIA"/>
</dbReference>
<evidence type="ECO:0000313" key="3">
    <source>
        <dbReference type="Proteomes" id="UP000661691"/>
    </source>
</evidence>
<sequence>MEFENFTWAVIIGILIGFLTRLRMLRADYRQYPTYPHGQIIHLALGLIASALGAIAIPALLQKDYTAITFLTVAAQQFRDVRNMERETLSKLDQMELVQRGATYIEGIAMVFEGRNYLVIFTAALTTFAAVISDRWWVGVATGIFLLAISGIVKSGKVLKDIARVKGGQLRVEGPSLYVDDIYLMNIGLAANREIILQQGVGLIVEPVDISAKVTISNIGQRQAILHDASISMGVYRDTGEPALIPISKRDLKSGRLGVLLLPNDQDLQKAIRVVSEVPVLESAVRKPAQYP</sequence>
<dbReference type="EMBL" id="JACXAH010000005">
    <property type="protein sequence ID" value="MBD1371640.1"/>
    <property type="molecule type" value="Genomic_DNA"/>
</dbReference>
<dbReference type="AlphaFoldDB" id="A0A926RSP2"/>
<dbReference type="RefSeq" id="WP_191138291.1">
    <property type="nucleotide sequence ID" value="NZ_JACXAG020000001.1"/>
</dbReference>
<evidence type="ECO:0000256" key="1">
    <source>
        <dbReference type="SAM" id="Phobius"/>
    </source>
</evidence>
<keyword evidence="1" id="KW-0812">Transmembrane</keyword>
<feature type="transmembrane region" description="Helical" evidence="1">
    <location>
        <begin position="6"/>
        <end position="22"/>
    </location>
</feature>
<name>A0A926RSP2_9BACL</name>
<accession>A0A926RSP2</accession>
<protein>
    <submittedName>
        <fullName evidence="2">YIEGIA domain-containing protein</fullName>
    </submittedName>
</protein>
<evidence type="ECO:0000313" key="2">
    <source>
        <dbReference type="EMBL" id="MBD1371640.1"/>
    </source>
</evidence>
<keyword evidence="1" id="KW-1133">Transmembrane helix</keyword>
<reference evidence="2" key="1">
    <citation type="submission" date="2020-09" db="EMBL/GenBank/DDBJ databases">
        <title>A novel bacterium of genus Hazenella, isolated from South China Sea.</title>
        <authorList>
            <person name="Huang H."/>
            <person name="Mo K."/>
            <person name="Hu Y."/>
        </authorList>
    </citation>
    <scope>NUCLEOTIDE SEQUENCE</scope>
    <source>
        <strain evidence="2">IB182357</strain>
    </source>
</reference>
<keyword evidence="3" id="KW-1185">Reference proteome</keyword>
<organism evidence="2 3">
    <name type="scientific">Polycladospora coralii</name>
    <dbReference type="NCBI Taxonomy" id="2771432"/>
    <lineage>
        <taxon>Bacteria</taxon>
        <taxon>Bacillati</taxon>
        <taxon>Bacillota</taxon>
        <taxon>Bacilli</taxon>
        <taxon>Bacillales</taxon>
        <taxon>Thermoactinomycetaceae</taxon>
        <taxon>Polycladospora</taxon>
    </lineage>
</organism>
<feature type="transmembrane region" description="Helical" evidence="1">
    <location>
        <begin position="136"/>
        <end position="153"/>
    </location>
</feature>
<gene>
    <name evidence="2" type="ORF">IC620_04620</name>
</gene>
<feature type="transmembrane region" description="Helical" evidence="1">
    <location>
        <begin position="43"/>
        <end position="61"/>
    </location>
</feature>
<keyword evidence="1" id="KW-0472">Membrane</keyword>
<comment type="caution">
    <text evidence="2">The sequence shown here is derived from an EMBL/GenBank/DDBJ whole genome shotgun (WGS) entry which is preliminary data.</text>
</comment>